<evidence type="ECO:0000313" key="2">
    <source>
        <dbReference type="EMBL" id="SVC72325.1"/>
    </source>
</evidence>
<reference evidence="2" key="1">
    <citation type="submission" date="2018-05" db="EMBL/GenBank/DDBJ databases">
        <authorList>
            <person name="Lanie J.A."/>
            <person name="Ng W.-L."/>
            <person name="Kazmierczak K.M."/>
            <person name="Andrzejewski T.M."/>
            <person name="Davidsen T.M."/>
            <person name="Wayne K.J."/>
            <person name="Tettelin H."/>
            <person name="Glass J.I."/>
            <person name="Rusch D."/>
            <person name="Podicherti R."/>
            <person name="Tsui H.-C.T."/>
            <person name="Winkler M.E."/>
        </authorList>
    </citation>
    <scope>NUCLEOTIDE SEQUENCE</scope>
</reference>
<dbReference type="EMBL" id="UINC01107159">
    <property type="protein sequence ID" value="SVC72325.1"/>
    <property type="molecule type" value="Genomic_DNA"/>
</dbReference>
<feature type="coiled-coil region" evidence="1">
    <location>
        <begin position="4"/>
        <end position="94"/>
    </location>
</feature>
<sequence>NLELKGLDEENERIKVEMDAIKNTLKIIDEDIDREKSIVIDANSNEKRLKEEKNQLIEIDSKYYETEKLSNQDLEKAKSKLKSEQDRMDILLESLNLEFLQKNSEIVNSTNEQLDKAKSLIAENKGEEAIAVLEECKTSLSFINMKIKEIEGDNLISNLDSKNEIIKQMQEGYAETYSKNQNIKKESVKRNERIKIIDQEIKSWKNLLNNSEKMSIELNERKNKQNLKLNELEKQPQTQAEKKGQISENLRISEKEKYENEILIEEIDGKIINLRNELNTTKENSIEIRERKASSGATIDGLNKRKNDLLDRVMTELNLKEDNLLEFSNLEKEEEFPDTVAQEE</sequence>
<accession>A0A382PI54</accession>
<feature type="non-terminal residue" evidence="2">
    <location>
        <position position="1"/>
    </location>
</feature>
<feature type="non-terminal residue" evidence="2">
    <location>
        <position position="344"/>
    </location>
</feature>
<protein>
    <submittedName>
        <fullName evidence="2">Uncharacterized protein</fullName>
    </submittedName>
</protein>
<keyword evidence="1" id="KW-0175">Coiled coil</keyword>
<name>A0A382PI54_9ZZZZ</name>
<organism evidence="2">
    <name type="scientific">marine metagenome</name>
    <dbReference type="NCBI Taxonomy" id="408172"/>
    <lineage>
        <taxon>unclassified sequences</taxon>
        <taxon>metagenomes</taxon>
        <taxon>ecological metagenomes</taxon>
    </lineage>
</organism>
<dbReference type="AlphaFoldDB" id="A0A382PI54"/>
<gene>
    <name evidence="2" type="ORF">METZ01_LOCUS325179</name>
</gene>
<evidence type="ECO:0000256" key="1">
    <source>
        <dbReference type="SAM" id="Coils"/>
    </source>
</evidence>
<proteinExistence type="predicted"/>
<feature type="coiled-coil region" evidence="1">
    <location>
        <begin position="264"/>
        <end position="291"/>
    </location>
</feature>